<evidence type="ECO:0000256" key="4">
    <source>
        <dbReference type="ARBA" id="ARBA00022659"/>
    </source>
</evidence>
<feature type="transmembrane region" description="Helical" evidence="12">
    <location>
        <begin position="44"/>
        <end position="70"/>
    </location>
</feature>
<feature type="disulfide bond" evidence="11">
    <location>
        <begin position="415"/>
        <end position="442"/>
    </location>
</feature>
<keyword evidence="2" id="KW-0964">Secreted</keyword>
<dbReference type="PANTHER" id="PTHR45656">
    <property type="entry name" value="PROTEIN CBR-CLEC-78"/>
    <property type="match status" value="1"/>
</dbReference>
<keyword evidence="8" id="KW-0130">Cell adhesion</keyword>
<keyword evidence="12" id="KW-1133">Transmembrane helix</keyword>
<keyword evidence="12" id="KW-0472">Membrane</keyword>
<feature type="disulfide bond" evidence="11">
    <location>
        <begin position="646"/>
        <end position="673"/>
    </location>
</feature>
<comment type="caution">
    <text evidence="11">Lacks conserved residue(s) required for the propagation of feature annotation.</text>
</comment>
<feature type="domain" description="Sushi" evidence="13">
    <location>
        <begin position="387"/>
        <end position="444"/>
    </location>
</feature>
<keyword evidence="7" id="KW-0106">Calcium</keyword>
<dbReference type="EMBL" id="MRZV01000676">
    <property type="protein sequence ID" value="PIK45914.1"/>
    <property type="molecule type" value="Genomic_DNA"/>
</dbReference>
<dbReference type="InterPro" id="IPR000436">
    <property type="entry name" value="Sushi_SCR_CCP_dom"/>
</dbReference>
<proteinExistence type="predicted"/>
<keyword evidence="12" id="KW-0812">Transmembrane</keyword>
<feature type="domain" description="Sushi" evidence="13">
    <location>
        <begin position="445"/>
        <end position="501"/>
    </location>
</feature>
<evidence type="ECO:0000256" key="5">
    <source>
        <dbReference type="ARBA" id="ARBA00022729"/>
    </source>
</evidence>
<feature type="non-terminal residue" evidence="14">
    <location>
        <position position="738"/>
    </location>
</feature>
<evidence type="ECO:0000256" key="7">
    <source>
        <dbReference type="ARBA" id="ARBA00022837"/>
    </source>
</evidence>
<dbReference type="GO" id="GO:0005576">
    <property type="term" value="C:extracellular region"/>
    <property type="evidence" value="ECO:0007669"/>
    <property type="project" value="UniProtKB-SubCell"/>
</dbReference>
<dbReference type="CDD" id="cd00033">
    <property type="entry name" value="CCP"/>
    <property type="match status" value="8"/>
</dbReference>
<name>A0A2G8KD24_STIJA</name>
<feature type="domain" description="Sushi" evidence="13">
    <location>
        <begin position="560"/>
        <end position="617"/>
    </location>
</feature>
<dbReference type="Pfam" id="PF00084">
    <property type="entry name" value="Sushi"/>
    <property type="match status" value="7"/>
</dbReference>
<evidence type="ECO:0000259" key="13">
    <source>
        <dbReference type="PROSITE" id="PS50923"/>
    </source>
</evidence>
<feature type="domain" description="Sushi" evidence="13">
    <location>
        <begin position="264"/>
        <end position="327"/>
    </location>
</feature>
<keyword evidence="6" id="KW-0677">Repeat</keyword>
<feature type="domain" description="Sushi" evidence="13">
    <location>
        <begin position="618"/>
        <end position="675"/>
    </location>
</feature>
<keyword evidence="4 11" id="KW-0768">Sushi</keyword>
<dbReference type="AlphaFoldDB" id="A0A2G8KD24"/>
<evidence type="ECO:0000256" key="10">
    <source>
        <dbReference type="ARBA" id="ARBA00023180"/>
    </source>
</evidence>
<accession>A0A2G8KD24</accession>
<dbReference type="FunFam" id="2.10.70.10:FF:000064">
    <property type="entry name" value="Fibulin 7"/>
    <property type="match status" value="2"/>
</dbReference>
<dbReference type="InterPro" id="IPR035976">
    <property type="entry name" value="Sushi/SCR/CCP_sf"/>
</dbReference>
<keyword evidence="5" id="KW-0732">Signal</keyword>
<feature type="domain" description="Sushi" evidence="13">
    <location>
        <begin position="502"/>
        <end position="559"/>
    </location>
</feature>
<sequence>MEKSPHSVAKINNRRHSCLLRFPVEFKGEVTSILFSLHCIPMYAVTYSCIVIILHGFGAISFGTVLLITFKTSEAHQVRWLDSITANPLKRLCKAGSSSVLQRLQPLNKILLRSKLQNYDSSWNIDILPSTYPPANLAITRTQKRPGDVIFVFHGGCEFFEAPENGNVIYDPVNRTVGSTATFSCSSGYVLSGNASLECLETKEWNATNDVSCVAECNRDETQVTVLRRTCMKTCVTAGDCLRGRPCVCDGVCGLSCIPTARVNYCDVTLVQVDNTVVTLDPATLVFGTVATISCSPGHLPIGGTREIQRSCLGNGDWSDGSLTCIPSDACRNPPEIENASHDVKLYYANGESLRYSCNSGYASGSNSYLRCVDGNWSEANIRCIAVQCSPPDATENGRKDGSGTDYNDRVSFSCDQGFSLHGESVLICQGDGTWSADVPECTDTCRNPPEIENASHDVKQSYANGERLHYSCNLGYVLGSNSYMQCVDGSWLEQVINCRAVQCTALDTPVNGSKDGSGTGYNDRVEFSCDQGFSLHGESVLTCQSDETWSADAPKCTAKSCGYPGDINNGGIIEGVYTYPNSVTYVCDEGFTLNGQTTRTCQTTQDWSGIAPSCNPVQCPALFTPVNGRKDGSGTGYNNRVEFSCDQGFSLLGESVLTCQSDGTWSSHVPECTGYCQKPREDVMWVFNDSCQGISVQPNKCGLSYLCDDGYFPINQKVIWSCSKGIWQKNAEPICST</sequence>
<evidence type="ECO:0000256" key="1">
    <source>
        <dbReference type="ARBA" id="ARBA00004613"/>
    </source>
</evidence>
<reference evidence="14 15" key="1">
    <citation type="journal article" date="2017" name="PLoS Biol.">
        <title>The sea cucumber genome provides insights into morphological evolution and visceral regeneration.</title>
        <authorList>
            <person name="Zhang X."/>
            <person name="Sun L."/>
            <person name="Yuan J."/>
            <person name="Sun Y."/>
            <person name="Gao Y."/>
            <person name="Zhang L."/>
            <person name="Li S."/>
            <person name="Dai H."/>
            <person name="Hamel J.F."/>
            <person name="Liu C."/>
            <person name="Yu Y."/>
            <person name="Liu S."/>
            <person name="Lin W."/>
            <person name="Guo K."/>
            <person name="Jin S."/>
            <person name="Xu P."/>
            <person name="Storey K.B."/>
            <person name="Huan P."/>
            <person name="Zhang T."/>
            <person name="Zhou Y."/>
            <person name="Zhang J."/>
            <person name="Lin C."/>
            <person name="Li X."/>
            <person name="Xing L."/>
            <person name="Huo D."/>
            <person name="Sun M."/>
            <person name="Wang L."/>
            <person name="Mercier A."/>
            <person name="Li F."/>
            <person name="Yang H."/>
            <person name="Xiang J."/>
        </authorList>
    </citation>
    <scope>NUCLEOTIDE SEQUENCE [LARGE SCALE GENOMIC DNA]</scope>
    <source>
        <strain evidence="14">Shaxun</strain>
        <tissue evidence="14">Muscle</tissue>
    </source>
</reference>
<dbReference type="GO" id="GO:0007155">
    <property type="term" value="P:cell adhesion"/>
    <property type="evidence" value="ECO:0007669"/>
    <property type="project" value="UniProtKB-KW"/>
</dbReference>
<dbReference type="Gene3D" id="2.10.70.10">
    <property type="entry name" value="Complement Module, domain 1"/>
    <property type="match status" value="8"/>
</dbReference>
<dbReference type="PANTHER" id="PTHR45656:SF4">
    <property type="entry name" value="PROTEIN CBR-CLEC-78"/>
    <property type="match status" value="1"/>
</dbReference>
<dbReference type="FunFam" id="2.10.70.10:FF:000014">
    <property type="entry name" value="Membrane cofactor protein"/>
    <property type="match status" value="1"/>
</dbReference>
<comment type="caution">
    <text evidence="14">The sequence shown here is derived from an EMBL/GenBank/DDBJ whole genome shotgun (WGS) entry which is preliminary data.</text>
</comment>
<evidence type="ECO:0000256" key="12">
    <source>
        <dbReference type="SAM" id="Phobius"/>
    </source>
</evidence>
<feature type="domain" description="Sushi" evidence="13">
    <location>
        <begin position="329"/>
        <end position="386"/>
    </location>
</feature>
<feature type="disulfide bond" evidence="11">
    <location>
        <begin position="530"/>
        <end position="557"/>
    </location>
</feature>
<keyword evidence="3" id="KW-0245">EGF-like domain</keyword>
<evidence type="ECO:0000256" key="3">
    <source>
        <dbReference type="ARBA" id="ARBA00022536"/>
    </source>
</evidence>
<dbReference type="InterPro" id="IPR051277">
    <property type="entry name" value="SEZ6_CSMD_C4BPB_Regulators"/>
</dbReference>
<keyword evidence="9 11" id="KW-1015">Disulfide bond</keyword>
<dbReference type="STRING" id="307972.A0A2G8KD24"/>
<evidence type="ECO:0000313" key="14">
    <source>
        <dbReference type="EMBL" id="PIK45914.1"/>
    </source>
</evidence>
<dbReference type="SUPFAM" id="SSF57535">
    <property type="entry name" value="Complement control module/SCR domain"/>
    <property type="match status" value="8"/>
</dbReference>
<evidence type="ECO:0000256" key="8">
    <source>
        <dbReference type="ARBA" id="ARBA00022889"/>
    </source>
</evidence>
<evidence type="ECO:0000256" key="11">
    <source>
        <dbReference type="PROSITE-ProRule" id="PRU00302"/>
    </source>
</evidence>
<feature type="disulfide bond" evidence="11">
    <location>
        <begin position="588"/>
        <end position="615"/>
    </location>
</feature>
<comment type="subcellular location">
    <subcellularLocation>
        <location evidence="1">Secreted</location>
    </subcellularLocation>
</comment>
<feature type="domain" description="Sushi" evidence="13">
    <location>
        <begin position="155"/>
        <end position="215"/>
    </location>
</feature>
<keyword evidence="15" id="KW-1185">Reference proteome</keyword>
<gene>
    <name evidence="14" type="ORF">BSL78_17223</name>
</gene>
<dbReference type="PROSITE" id="PS50923">
    <property type="entry name" value="SUSHI"/>
    <property type="match status" value="8"/>
</dbReference>
<protein>
    <recommendedName>
        <fullName evidence="13">Sushi domain-containing protein</fullName>
    </recommendedName>
</protein>
<evidence type="ECO:0000256" key="9">
    <source>
        <dbReference type="ARBA" id="ARBA00023157"/>
    </source>
</evidence>
<dbReference type="OrthoDB" id="5804959at2759"/>
<evidence type="ECO:0000313" key="15">
    <source>
        <dbReference type="Proteomes" id="UP000230750"/>
    </source>
</evidence>
<dbReference type="SMART" id="SM00032">
    <property type="entry name" value="CCP"/>
    <property type="match status" value="8"/>
</dbReference>
<evidence type="ECO:0000256" key="6">
    <source>
        <dbReference type="ARBA" id="ARBA00022737"/>
    </source>
</evidence>
<dbReference type="Proteomes" id="UP000230750">
    <property type="component" value="Unassembled WGS sequence"/>
</dbReference>
<keyword evidence="10" id="KW-0325">Glycoprotein</keyword>
<organism evidence="14 15">
    <name type="scientific">Stichopus japonicus</name>
    <name type="common">Sea cucumber</name>
    <dbReference type="NCBI Taxonomy" id="307972"/>
    <lineage>
        <taxon>Eukaryota</taxon>
        <taxon>Metazoa</taxon>
        <taxon>Echinodermata</taxon>
        <taxon>Eleutherozoa</taxon>
        <taxon>Echinozoa</taxon>
        <taxon>Holothuroidea</taxon>
        <taxon>Aspidochirotacea</taxon>
        <taxon>Aspidochirotida</taxon>
        <taxon>Stichopodidae</taxon>
        <taxon>Apostichopus</taxon>
    </lineage>
</organism>
<evidence type="ECO:0000256" key="2">
    <source>
        <dbReference type="ARBA" id="ARBA00022525"/>
    </source>
</evidence>